<dbReference type="Proteomes" id="UP000028073">
    <property type="component" value="Unassembled WGS sequence"/>
</dbReference>
<reference evidence="2 3" key="1">
    <citation type="submission" date="2014-06" db="EMBL/GenBank/DDBJ databases">
        <title>Whole Genome Sequences of Three Symbiotic Endozoicomonas Bacteria.</title>
        <authorList>
            <person name="Neave M.J."/>
            <person name="Apprill A."/>
            <person name="Voolstra C.R."/>
        </authorList>
    </citation>
    <scope>NUCLEOTIDE SEQUENCE [LARGE SCALE GENOMIC DNA]</scope>
    <source>
        <strain evidence="2 3">DSM 25634</strain>
    </source>
</reference>
<gene>
    <name evidence="2" type="ORF">GZ78_02200</name>
</gene>
<accession>A0A081NKB5</accession>
<feature type="region of interest" description="Disordered" evidence="1">
    <location>
        <begin position="1"/>
        <end position="24"/>
    </location>
</feature>
<sequence>MITNNDAEPVQPSNRGQVDPTQPVQQIDAAEAERFSDLKKQAEMKNTESDEVEDGLISPEELQRQIRENLFKNGFNKAMEKAREISKELKQG</sequence>
<dbReference type="OrthoDB" id="6197687at2"/>
<dbReference type="EMBL" id="JOKH01000001">
    <property type="protein sequence ID" value="KEQ18888.1"/>
    <property type="molecule type" value="Genomic_DNA"/>
</dbReference>
<keyword evidence="3" id="KW-1185">Reference proteome</keyword>
<dbReference type="STRING" id="1137799.GZ78_02200"/>
<proteinExistence type="predicted"/>
<dbReference type="RefSeq" id="WP_034832359.1">
    <property type="nucleotide sequence ID" value="NZ_JOKH01000001.1"/>
</dbReference>
<protein>
    <submittedName>
        <fullName evidence="2">Uncharacterized protein</fullName>
    </submittedName>
</protein>
<comment type="caution">
    <text evidence="2">The sequence shown here is derived from an EMBL/GenBank/DDBJ whole genome shotgun (WGS) entry which is preliminary data.</text>
</comment>
<dbReference type="AlphaFoldDB" id="A0A081NKB5"/>
<evidence type="ECO:0000313" key="3">
    <source>
        <dbReference type="Proteomes" id="UP000028073"/>
    </source>
</evidence>
<evidence type="ECO:0000256" key="1">
    <source>
        <dbReference type="SAM" id="MobiDB-lite"/>
    </source>
</evidence>
<evidence type="ECO:0000313" key="2">
    <source>
        <dbReference type="EMBL" id="KEQ18888.1"/>
    </source>
</evidence>
<organism evidence="2 3">
    <name type="scientific">Endozoicomonas numazuensis</name>
    <dbReference type="NCBI Taxonomy" id="1137799"/>
    <lineage>
        <taxon>Bacteria</taxon>
        <taxon>Pseudomonadati</taxon>
        <taxon>Pseudomonadota</taxon>
        <taxon>Gammaproteobacteria</taxon>
        <taxon>Oceanospirillales</taxon>
        <taxon>Endozoicomonadaceae</taxon>
        <taxon>Endozoicomonas</taxon>
    </lineage>
</organism>
<name>A0A081NKB5_9GAMM</name>